<evidence type="ECO:0000313" key="2">
    <source>
        <dbReference type="EMBL" id="VDP01817.1"/>
    </source>
</evidence>
<feature type="transmembrane region" description="Helical" evidence="1">
    <location>
        <begin position="41"/>
        <end position="62"/>
    </location>
</feature>
<evidence type="ECO:0000256" key="1">
    <source>
        <dbReference type="SAM" id="Phobius"/>
    </source>
</evidence>
<dbReference type="Proteomes" id="UP000270296">
    <property type="component" value="Unassembled WGS sequence"/>
</dbReference>
<keyword evidence="1" id="KW-1133">Transmembrane helix</keyword>
<gene>
    <name evidence="2" type="ORF">SBAD_LOCUS3623</name>
</gene>
<keyword evidence="3" id="KW-1185">Reference proteome</keyword>
<keyword evidence="1" id="KW-0472">Membrane</keyword>
<dbReference type="AlphaFoldDB" id="A0A183IJ27"/>
<accession>A0A183IJ27</accession>
<evidence type="ECO:0000313" key="3">
    <source>
        <dbReference type="Proteomes" id="UP000270296"/>
    </source>
</evidence>
<protein>
    <submittedName>
        <fullName evidence="2 4">Uncharacterized protein</fullName>
    </submittedName>
</protein>
<keyword evidence="1" id="KW-0812">Transmembrane</keyword>
<reference evidence="2 3" key="2">
    <citation type="submission" date="2018-11" db="EMBL/GenBank/DDBJ databases">
        <authorList>
            <consortium name="Pathogen Informatics"/>
        </authorList>
    </citation>
    <scope>NUCLEOTIDE SEQUENCE [LARGE SCALE GENOMIC DNA]</scope>
</reference>
<proteinExistence type="predicted"/>
<reference evidence="4" key="1">
    <citation type="submission" date="2016-06" db="UniProtKB">
        <authorList>
            <consortium name="WormBaseParasite"/>
        </authorList>
    </citation>
    <scope>IDENTIFICATION</scope>
</reference>
<dbReference type="WBParaSite" id="SBAD_0000378701-mRNA-1">
    <property type="protein sequence ID" value="SBAD_0000378701-mRNA-1"/>
    <property type="gene ID" value="SBAD_0000378701"/>
</dbReference>
<sequence length="72" mass="7434">MTGPIDRSMGRKKAPANGLVVLGRTGHCRLLLQSRTDVSGISIGIGIGVGIGIGISTAAAAAETSWQQFFQH</sequence>
<name>A0A183IJ27_9BILA</name>
<organism evidence="4">
    <name type="scientific">Soboliphyme baturini</name>
    <dbReference type="NCBI Taxonomy" id="241478"/>
    <lineage>
        <taxon>Eukaryota</taxon>
        <taxon>Metazoa</taxon>
        <taxon>Ecdysozoa</taxon>
        <taxon>Nematoda</taxon>
        <taxon>Enoplea</taxon>
        <taxon>Dorylaimia</taxon>
        <taxon>Dioctophymatida</taxon>
        <taxon>Dioctophymatoidea</taxon>
        <taxon>Soboliphymatidae</taxon>
        <taxon>Soboliphyme</taxon>
    </lineage>
</organism>
<dbReference type="EMBL" id="UZAM01007850">
    <property type="protein sequence ID" value="VDP01817.1"/>
    <property type="molecule type" value="Genomic_DNA"/>
</dbReference>
<evidence type="ECO:0000313" key="4">
    <source>
        <dbReference type="WBParaSite" id="SBAD_0000378701-mRNA-1"/>
    </source>
</evidence>